<gene>
    <name evidence="3" type="ORF">MKZ38_009877</name>
</gene>
<sequence length="703" mass="77911">MAVKDENIYHPTNFLILARPRNHYRVHVVPIHWQLRSIITSGKGRFVYFPGGNSKRKIIKLDTKTREYETLRVLQFSPRCLVSKNGWLCCGGETGEFVAIRLDSTPDNNQNPASSSPSSASSPTLFGLDSRSPLSEPLSPTQSTEDALRSIMRTIYAPSQSCGKDRVNCITMWFPDGESTKDCAYQEPVAVLSNNDKNVTFATLNEGESTTLDTVIYPDCVNRAVISPDGSLCAVICDDPFLYIHERTKKQGRDGGYEWVQRTKVHLKSQRLEDKSDNRGSFAVCFSNTGRYLAVGTQYGIISIFDTAALLEPDADPLLTDFGSSRPNSDAGAVREMAFCPGPFDLLAWTEDRGHVGIADIRRNYVSRQILHLDKKDDFDHFDITDKQQLTDSHVGSRPADLLAAAEGADSHFLRAVGERQSSSNTSTSASTSNSQTHTSSVPPDGPVDTPRTSVSRDMESEIRRYNAPLSREETMVLDAMREINRRRREADTADRSTAQASSSTSTSNTRPPRERSASVTRNNAAPESRLVRDILAEATNTWRDFVPSAGPHRLRERYLADTLRRGVLPPRRTVRLGETSNGSGAGGPSRTTGAPPPRLGQRSAWADLEALYNLGAEREETESRRDRDLLLRPGMSPYSSIMRDYDGGRATHARSTHSTDDETAGMSWSEDGRVLFVGTEDGIYEFHVNVAGRKLFPSITMR</sequence>
<dbReference type="Gene3D" id="2.130.10.10">
    <property type="entry name" value="YVTN repeat-like/Quinoprotein amine dehydrogenase"/>
    <property type="match status" value="1"/>
</dbReference>
<dbReference type="PANTHER" id="PTHR43991:SF9">
    <property type="entry name" value="DUF2415 DOMAIN-CONTAINING PROTEIN"/>
    <property type="match status" value="1"/>
</dbReference>
<dbReference type="InterPro" id="IPR019417">
    <property type="entry name" value="DUF2415"/>
</dbReference>
<dbReference type="Proteomes" id="UP001201980">
    <property type="component" value="Unassembled WGS sequence"/>
</dbReference>
<dbReference type="Pfam" id="PF10313">
    <property type="entry name" value="DUF2415"/>
    <property type="match status" value="1"/>
</dbReference>
<keyword evidence="4" id="KW-1185">Reference proteome</keyword>
<proteinExistence type="predicted"/>
<dbReference type="EMBL" id="JAKWBI020000080">
    <property type="protein sequence ID" value="KAJ2903478.1"/>
    <property type="molecule type" value="Genomic_DNA"/>
</dbReference>
<name>A0AAD5RSX4_9PEZI</name>
<feature type="region of interest" description="Disordered" evidence="1">
    <location>
        <begin position="418"/>
        <end position="470"/>
    </location>
</feature>
<comment type="caution">
    <text evidence="3">The sequence shown here is derived from an EMBL/GenBank/DDBJ whole genome shotgun (WGS) entry which is preliminary data.</text>
</comment>
<dbReference type="AlphaFoldDB" id="A0AAD5RSX4"/>
<accession>A0AAD5RSX4</accession>
<feature type="region of interest" description="Disordered" evidence="1">
    <location>
        <begin position="103"/>
        <end position="126"/>
    </location>
</feature>
<feature type="region of interest" description="Disordered" evidence="1">
    <location>
        <begin position="487"/>
        <end position="526"/>
    </location>
</feature>
<reference evidence="3" key="1">
    <citation type="submission" date="2022-07" db="EMBL/GenBank/DDBJ databases">
        <title>Draft genome sequence of Zalerion maritima ATCC 34329, a (micro)plastics degrading marine fungus.</title>
        <authorList>
            <person name="Paco A."/>
            <person name="Goncalves M.F.M."/>
            <person name="Rocha-Santos T.A.P."/>
            <person name="Alves A."/>
        </authorList>
    </citation>
    <scope>NUCLEOTIDE SEQUENCE</scope>
    <source>
        <strain evidence="3">ATCC 34329</strain>
    </source>
</reference>
<evidence type="ECO:0000256" key="1">
    <source>
        <dbReference type="SAM" id="MobiDB-lite"/>
    </source>
</evidence>
<feature type="domain" description="DUF2415" evidence="2">
    <location>
        <begin position="332"/>
        <end position="372"/>
    </location>
</feature>
<protein>
    <recommendedName>
        <fullName evidence="2">DUF2415 domain-containing protein</fullName>
    </recommendedName>
</protein>
<feature type="compositionally biased region" description="Basic and acidic residues" evidence="1">
    <location>
        <begin position="455"/>
        <end position="470"/>
    </location>
</feature>
<evidence type="ECO:0000313" key="3">
    <source>
        <dbReference type="EMBL" id="KAJ2903478.1"/>
    </source>
</evidence>
<feature type="region of interest" description="Disordered" evidence="1">
    <location>
        <begin position="570"/>
        <end position="598"/>
    </location>
</feature>
<feature type="region of interest" description="Disordered" evidence="1">
    <location>
        <begin position="642"/>
        <end position="666"/>
    </location>
</feature>
<dbReference type="SUPFAM" id="SSF82171">
    <property type="entry name" value="DPP6 N-terminal domain-like"/>
    <property type="match status" value="1"/>
</dbReference>
<feature type="compositionally biased region" description="Low complexity" evidence="1">
    <location>
        <begin position="421"/>
        <end position="441"/>
    </location>
</feature>
<dbReference type="InterPro" id="IPR015943">
    <property type="entry name" value="WD40/YVTN_repeat-like_dom_sf"/>
</dbReference>
<dbReference type="PANTHER" id="PTHR43991">
    <property type="entry name" value="WD REPEAT PROTEIN (AFU_ORTHOLOGUE AFUA_8G05640)-RELATED"/>
    <property type="match status" value="1"/>
</dbReference>
<evidence type="ECO:0000313" key="4">
    <source>
        <dbReference type="Proteomes" id="UP001201980"/>
    </source>
</evidence>
<feature type="compositionally biased region" description="Low complexity" evidence="1">
    <location>
        <begin position="496"/>
        <end position="511"/>
    </location>
</feature>
<feature type="compositionally biased region" description="Low complexity" evidence="1">
    <location>
        <begin position="112"/>
        <end position="123"/>
    </location>
</feature>
<evidence type="ECO:0000259" key="2">
    <source>
        <dbReference type="Pfam" id="PF10313"/>
    </source>
</evidence>
<organism evidence="3 4">
    <name type="scientific">Zalerion maritima</name>
    <dbReference type="NCBI Taxonomy" id="339359"/>
    <lineage>
        <taxon>Eukaryota</taxon>
        <taxon>Fungi</taxon>
        <taxon>Dikarya</taxon>
        <taxon>Ascomycota</taxon>
        <taxon>Pezizomycotina</taxon>
        <taxon>Sordariomycetes</taxon>
        <taxon>Lulworthiomycetidae</taxon>
        <taxon>Lulworthiales</taxon>
        <taxon>Lulworthiaceae</taxon>
        <taxon>Zalerion</taxon>
    </lineage>
</organism>